<proteinExistence type="predicted"/>
<dbReference type="Proteomes" id="UP001515100">
    <property type="component" value="Unassembled WGS sequence"/>
</dbReference>
<evidence type="ECO:0000313" key="1">
    <source>
        <dbReference type="EMBL" id="KAA1380311.1"/>
    </source>
</evidence>
<protein>
    <recommendedName>
        <fullName evidence="3">Sensor domain-containing protein</fullName>
    </recommendedName>
</protein>
<sequence>MPTTDVLTKGVAALGVLLVVGGCGGGGTRGVLTEDDVPRVESVADTFEGIGVAPCSRLTIAERRIRLDNGSADRDRRLILHSNEVVGSSANGVDRRFADAAAALALVDSAIDYCSSREPLPSTTVERLDGLPAAAYGYRATVRSVSRHMVLTRVFAPHGDEVVIVSTRGTGDDRPTVDAVDLLPTALERADELD</sequence>
<dbReference type="AlphaFoldDB" id="A0A641ATD4"/>
<keyword evidence="2" id="KW-1185">Reference proteome</keyword>
<accession>A0A641ATD4</accession>
<evidence type="ECO:0000313" key="2">
    <source>
        <dbReference type="Proteomes" id="UP001515100"/>
    </source>
</evidence>
<evidence type="ECO:0008006" key="3">
    <source>
        <dbReference type="Google" id="ProtNLM"/>
    </source>
</evidence>
<dbReference type="RefSeq" id="WP_129180652.1">
    <property type="nucleotide sequence ID" value="NZ_JAGIOG010000001.1"/>
</dbReference>
<reference evidence="1" key="1">
    <citation type="submission" date="2019-09" db="EMBL/GenBank/DDBJ databases">
        <authorList>
            <person name="Li J."/>
        </authorList>
    </citation>
    <scope>NUCLEOTIDE SEQUENCE [LARGE SCALE GENOMIC DNA]</scope>
    <source>
        <strain evidence="1">NRBC 14897</strain>
    </source>
</reference>
<organism evidence="1 2">
    <name type="scientific">Aeromicrobium fastidiosum</name>
    <dbReference type="NCBI Taxonomy" id="52699"/>
    <lineage>
        <taxon>Bacteria</taxon>
        <taxon>Bacillati</taxon>
        <taxon>Actinomycetota</taxon>
        <taxon>Actinomycetes</taxon>
        <taxon>Propionibacteriales</taxon>
        <taxon>Nocardioidaceae</taxon>
        <taxon>Aeromicrobium</taxon>
    </lineage>
</organism>
<name>A0A641ATD4_9ACTN</name>
<comment type="caution">
    <text evidence="1">The sequence shown here is derived from an EMBL/GenBank/DDBJ whole genome shotgun (WGS) entry which is preliminary data.</text>
</comment>
<dbReference type="EMBL" id="SDPP02000001">
    <property type="protein sequence ID" value="KAA1380311.1"/>
    <property type="molecule type" value="Genomic_DNA"/>
</dbReference>
<gene>
    <name evidence="1" type="ORF">ESP62_003705</name>
</gene>